<evidence type="ECO:0000256" key="1">
    <source>
        <dbReference type="SAM" id="MobiDB-lite"/>
    </source>
</evidence>
<comment type="caution">
    <text evidence="2">The sequence shown here is derived from an EMBL/GenBank/DDBJ whole genome shotgun (WGS) entry which is preliminary data.</text>
</comment>
<dbReference type="EMBL" id="CAJNOO010001039">
    <property type="protein sequence ID" value="CAF1084284.1"/>
    <property type="molecule type" value="Genomic_DNA"/>
</dbReference>
<evidence type="ECO:0000313" key="2">
    <source>
        <dbReference type="EMBL" id="CAF1084284.1"/>
    </source>
</evidence>
<feature type="compositionally biased region" description="Low complexity" evidence="1">
    <location>
        <begin position="53"/>
        <end position="83"/>
    </location>
</feature>
<feature type="region of interest" description="Disordered" evidence="1">
    <location>
        <begin position="39"/>
        <end position="83"/>
    </location>
</feature>
<accession>A0A814MYI1</accession>
<protein>
    <submittedName>
        <fullName evidence="2">Uncharacterized protein</fullName>
    </submittedName>
</protein>
<sequence>MKTNPIDTEKIPDDYHQVSLTSHVDMSNIPYRHSTAIHGVDKVHSQGYHSSFQQQQQQHPQQQQKQHLRQLQQQQKPRLRQQQQQRLADFVKIQYIFLIQQYE</sequence>
<dbReference type="AlphaFoldDB" id="A0A814MYI1"/>
<reference evidence="2" key="1">
    <citation type="submission" date="2021-02" db="EMBL/GenBank/DDBJ databases">
        <authorList>
            <person name="Nowell W R."/>
        </authorList>
    </citation>
    <scope>NUCLEOTIDE SEQUENCE</scope>
</reference>
<name>A0A814MYI1_9BILA</name>
<proteinExistence type="predicted"/>
<evidence type="ECO:0000313" key="3">
    <source>
        <dbReference type="Proteomes" id="UP000663882"/>
    </source>
</evidence>
<gene>
    <name evidence="2" type="ORF">RFH988_LOCUS18462</name>
</gene>
<dbReference type="Proteomes" id="UP000663882">
    <property type="component" value="Unassembled WGS sequence"/>
</dbReference>
<organism evidence="2 3">
    <name type="scientific">Rotaria sordida</name>
    <dbReference type="NCBI Taxonomy" id="392033"/>
    <lineage>
        <taxon>Eukaryota</taxon>
        <taxon>Metazoa</taxon>
        <taxon>Spiralia</taxon>
        <taxon>Gnathifera</taxon>
        <taxon>Rotifera</taxon>
        <taxon>Eurotatoria</taxon>
        <taxon>Bdelloidea</taxon>
        <taxon>Philodinida</taxon>
        <taxon>Philodinidae</taxon>
        <taxon>Rotaria</taxon>
    </lineage>
</organism>